<comment type="caution">
    <text evidence="1">The sequence shown here is derived from an EMBL/GenBank/DDBJ whole genome shotgun (WGS) entry which is preliminary data.</text>
</comment>
<evidence type="ECO:0000313" key="1">
    <source>
        <dbReference type="EMBL" id="RCH85106.1"/>
    </source>
</evidence>
<proteinExistence type="predicted"/>
<reference evidence="1 2" key="1">
    <citation type="journal article" date="2018" name="G3 (Bethesda)">
        <title>Phylogenetic and Phylogenomic Definition of Rhizopus Species.</title>
        <authorList>
            <person name="Gryganskyi A.P."/>
            <person name="Golan J."/>
            <person name="Dolatabadi S."/>
            <person name="Mondo S."/>
            <person name="Robb S."/>
            <person name="Idnurm A."/>
            <person name="Muszewska A."/>
            <person name="Steczkiewicz K."/>
            <person name="Masonjones S."/>
            <person name="Liao H.L."/>
            <person name="Gajdeczka M.T."/>
            <person name="Anike F."/>
            <person name="Vuek A."/>
            <person name="Anishchenko I.M."/>
            <person name="Voigt K."/>
            <person name="de Hoog G.S."/>
            <person name="Smith M.E."/>
            <person name="Heitman J."/>
            <person name="Vilgalys R."/>
            <person name="Stajich J.E."/>
        </authorList>
    </citation>
    <scope>NUCLEOTIDE SEQUENCE [LARGE SCALE GENOMIC DNA]</scope>
    <source>
        <strain evidence="1 2">CBS 357.93</strain>
    </source>
</reference>
<accession>A0A367J5D0</accession>
<keyword evidence="2" id="KW-1185">Reference proteome</keyword>
<name>A0A367J5D0_RHIAZ</name>
<evidence type="ECO:0000313" key="2">
    <source>
        <dbReference type="Proteomes" id="UP000252139"/>
    </source>
</evidence>
<dbReference type="Proteomes" id="UP000252139">
    <property type="component" value="Unassembled WGS sequence"/>
</dbReference>
<gene>
    <name evidence="1" type="ORF">CU097_007278</name>
</gene>
<protein>
    <submittedName>
        <fullName evidence="1">Uncharacterized protein</fullName>
    </submittedName>
</protein>
<dbReference type="AlphaFoldDB" id="A0A367J5D0"/>
<sequence length="90" mass="10114">MDMGARRPTHAEKFHYLFLLYSSATTDKKLNEIIKNIKGMIKDNENTDILQALSKQKGVSSLVQSTSAPLSVANKKLAEATFNRVRTLFK</sequence>
<dbReference type="EMBL" id="PJQL01002182">
    <property type="protein sequence ID" value="RCH85106.1"/>
    <property type="molecule type" value="Genomic_DNA"/>
</dbReference>
<organism evidence="1 2">
    <name type="scientific">Rhizopus azygosporus</name>
    <name type="common">Rhizopus microsporus var. azygosporus</name>
    <dbReference type="NCBI Taxonomy" id="86630"/>
    <lineage>
        <taxon>Eukaryota</taxon>
        <taxon>Fungi</taxon>
        <taxon>Fungi incertae sedis</taxon>
        <taxon>Mucoromycota</taxon>
        <taxon>Mucoromycotina</taxon>
        <taxon>Mucoromycetes</taxon>
        <taxon>Mucorales</taxon>
        <taxon>Mucorineae</taxon>
        <taxon>Rhizopodaceae</taxon>
        <taxon>Rhizopus</taxon>
    </lineage>
</organism>